<evidence type="ECO:0000313" key="1">
    <source>
        <dbReference type="EMBL" id="MBD2702055.1"/>
    </source>
</evidence>
<gene>
    <name evidence="1" type="ORF">IC229_15500</name>
</gene>
<dbReference type="Proteomes" id="UP000598820">
    <property type="component" value="Unassembled WGS sequence"/>
</dbReference>
<evidence type="ECO:0000313" key="2">
    <source>
        <dbReference type="Proteomes" id="UP000598820"/>
    </source>
</evidence>
<proteinExistence type="predicted"/>
<dbReference type="RefSeq" id="WP_190887910.1">
    <property type="nucleotide sequence ID" value="NZ_JACWZY010000012.1"/>
</dbReference>
<sequence length="65" mass="7884">MSDEERAEWLAQRKRLVFYFEETQQQIIDYPAKANDEDYLFLTRKAIYYQDMINKLDDLLNSGDN</sequence>
<name>A0A926XXN2_9BACT</name>
<reference evidence="1" key="1">
    <citation type="submission" date="2020-09" db="EMBL/GenBank/DDBJ databases">
        <authorList>
            <person name="Kim M.K."/>
        </authorList>
    </citation>
    <scope>NUCLEOTIDE SEQUENCE</scope>
    <source>
        <strain evidence="1">BT702</strain>
    </source>
</reference>
<comment type="caution">
    <text evidence="1">The sequence shown here is derived from an EMBL/GenBank/DDBJ whole genome shotgun (WGS) entry which is preliminary data.</text>
</comment>
<protein>
    <submittedName>
        <fullName evidence="1">Uncharacterized protein</fullName>
    </submittedName>
</protein>
<organism evidence="1 2">
    <name type="scientific">Spirosoma profusum</name>
    <dbReference type="NCBI Taxonomy" id="2771354"/>
    <lineage>
        <taxon>Bacteria</taxon>
        <taxon>Pseudomonadati</taxon>
        <taxon>Bacteroidota</taxon>
        <taxon>Cytophagia</taxon>
        <taxon>Cytophagales</taxon>
        <taxon>Cytophagaceae</taxon>
        <taxon>Spirosoma</taxon>
    </lineage>
</organism>
<accession>A0A926XXN2</accession>
<dbReference type="EMBL" id="JACWZY010000012">
    <property type="protein sequence ID" value="MBD2702055.1"/>
    <property type="molecule type" value="Genomic_DNA"/>
</dbReference>
<dbReference type="AlphaFoldDB" id="A0A926XXN2"/>
<keyword evidence="2" id="KW-1185">Reference proteome</keyword>